<evidence type="ECO:0000256" key="1">
    <source>
        <dbReference type="SAM" id="MobiDB-lite"/>
    </source>
</evidence>
<feature type="domain" description="Peptidase C51" evidence="2">
    <location>
        <begin position="516"/>
        <end position="639"/>
    </location>
</feature>
<dbReference type="InterPro" id="IPR007921">
    <property type="entry name" value="CHAP_dom"/>
</dbReference>
<evidence type="ECO:0000259" key="2">
    <source>
        <dbReference type="PROSITE" id="PS50911"/>
    </source>
</evidence>
<sequence>MAKIRTVADLRKRALASPGQFKASSRTTSGVRKGDPRRTASATSLIKGFARGADTDRINRSGSAGFAPTGVLGSRIAQEQRAQSRTVEGLKAAQGQSQQFSGRNTFGVDPNATMARNQIVASAGKRTALQDRINVLQAQRASIGADTPDSQKISRELSALRDKNLFQQEQQKAVEDAKKGALEAGTGTDTGMKQAPTQRPDSITPTTEDPIKDISPTVEDSEPFAFEGFEGLNAKSKLIAFQDFLASKKTVSTQDKIDLQALVDAAAMEQAGVTGEEPEPFDPTDTKAKIDAAKAKALESFKSGQELEREFLEQEDEEAVDEAIDDLSRSLEAQGISPNGTFFQTEVAKLKRDLIQTTSRRKEVDRIAALRYEVDLESKGADQLAQINKEMAKITSDRKTAQDKAINDARDFILDNNIDPKGAYATYMASLKASGVTKKTNQFLSEQLGFLSDDYGQPTIRDGFGNGVKFVDQTRWSMYQKTDPYTQQTTTFFYDPMNPGRRFGDDIPKYQADITGADIEGFDSSKLQQIGNSSTKNAGECVFYAREKTGLPFTGGDGIEFKRKTVEKYGSTDMNGVKVGDCILTDEGTYGHAAVVVAVEGDTLFLDEANFYKDEDKKGIITVGRPIKKDSSHMIGYVPNMKGAAGEGTNFRIPEGVTQPVVETVETQNPTSGFKWSLSEHDKFSRNGGTPQFKGRSQQEKDAQEAAFRRENQDYLSLKSEGQVTLRDYNPGEYRKQMKDLNSNPHTRATQAFYELQGALKEYSDIVKENRGVEFFNPVVNNKYAALQIKWKEAARLGAITGPDLGLMENAIPAINTLGAVVRNIAHAGFAEEAILEAISNESLTISGYAQRNVQTLNNMYPDLRQEDLMQQLDGEARANINNMTESEEATLERAKEITKGVNLDSNEVVMMNPETGGLEAVSGDDINKRLADKYTIIR</sequence>
<organism evidence="3">
    <name type="scientific">uncultured marine virus</name>
    <dbReference type="NCBI Taxonomy" id="186617"/>
    <lineage>
        <taxon>Viruses</taxon>
        <taxon>environmental samples</taxon>
    </lineage>
</organism>
<feature type="region of interest" description="Disordered" evidence="1">
    <location>
        <begin position="668"/>
        <end position="701"/>
    </location>
</feature>
<reference evidence="3" key="2">
    <citation type="submission" date="2015-03" db="EMBL/GenBank/DDBJ databases">
        <authorList>
            <person name="Chow C.-E.T."/>
            <person name="Winget D.M."/>
            <person name="White R.A.III."/>
            <person name="Hallam S.J."/>
            <person name="Suttle C.A."/>
        </authorList>
    </citation>
    <scope>NUCLEOTIDE SEQUENCE</scope>
    <source>
        <strain evidence="3">Anoxic3_7</strain>
    </source>
</reference>
<accession>A0A0F7L4I8</accession>
<reference evidence="3" key="1">
    <citation type="journal article" date="2015" name="Front. Microbiol.">
        <title>Combining genomic sequencing methods to explore viral diversity and reveal potential virus-host interactions.</title>
        <authorList>
            <person name="Chow C.E."/>
            <person name="Winget D.M."/>
            <person name="White R.A.III."/>
            <person name="Hallam S.J."/>
            <person name="Suttle C.A."/>
        </authorList>
    </citation>
    <scope>NUCLEOTIDE SEQUENCE</scope>
    <source>
        <strain evidence="3">Anoxic3_7</strain>
    </source>
</reference>
<feature type="region of interest" description="Disordered" evidence="1">
    <location>
        <begin position="17"/>
        <end position="42"/>
    </location>
</feature>
<feature type="region of interest" description="Disordered" evidence="1">
    <location>
        <begin position="183"/>
        <end position="218"/>
    </location>
</feature>
<feature type="compositionally biased region" description="Polar residues" evidence="1">
    <location>
        <begin position="187"/>
        <end position="207"/>
    </location>
</feature>
<dbReference type="PROSITE" id="PS50911">
    <property type="entry name" value="CHAP"/>
    <property type="match status" value="1"/>
</dbReference>
<proteinExistence type="predicted"/>
<name>A0A0F7L4I8_9VIRU</name>
<dbReference type="Gene3D" id="3.90.1720.10">
    <property type="entry name" value="endopeptidase domain like (from Nostoc punctiforme)"/>
    <property type="match status" value="1"/>
</dbReference>
<protein>
    <recommendedName>
        <fullName evidence="2">Peptidase C51 domain-containing protein</fullName>
    </recommendedName>
</protein>
<dbReference type="EMBL" id="KR029582">
    <property type="protein sequence ID" value="AKH46393.1"/>
    <property type="molecule type" value="Genomic_DNA"/>
</dbReference>
<evidence type="ECO:0000313" key="3">
    <source>
        <dbReference type="EMBL" id="AKH46393.1"/>
    </source>
</evidence>